<protein>
    <submittedName>
        <fullName evidence="1">Asparaginase</fullName>
    </submittedName>
</protein>
<keyword evidence="2" id="KW-1185">Reference proteome</keyword>
<organism evidence="1 2">
    <name type="scientific">Pedococcus aerophilus</name>
    <dbReference type="NCBI Taxonomy" id="436356"/>
    <lineage>
        <taxon>Bacteria</taxon>
        <taxon>Bacillati</taxon>
        <taxon>Actinomycetota</taxon>
        <taxon>Actinomycetes</taxon>
        <taxon>Micrococcales</taxon>
        <taxon>Intrasporangiaceae</taxon>
        <taxon>Pedococcus</taxon>
    </lineage>
</organism>
<dbReference type="PANTHER" id="PTHR42110">
    <property type="entry name" value="L-ASPARAGINASE, PUTATIVE (AFU_ORTHOLOGUE AFUA_3G11890)-RELATED"/>
    <property type="match status" value="1"/>
</dbReference>
<evidence type="ECO:0000313" key="2">
    <source>
        <dbReference type="Proteomes" id="UP001501326"/>
    </source>
</evidence>
<proteinExistence type="predicted"/>
<dbReference type="InterPro" id="IPR010349">
    <property type="entry name" value="Asparaginase_II"/>
</dbReference>
<sequence>MGAVVVPDCVARLGRVSTLHTDTPPALADAPVLAHYVRGGFVESAHRASVVATAPDGGEHLLALGAVDDPVFPRSSLKPIQTLAMVRAGLRVPPAHLALASASHSGEDFHLAAVREMLAAAGLTEGALQNTPDYPVNEEAREAVLRSGGGKLPITQNCSGKHAAMLATCVVNGWDTATYRDPAHPLQVAIAETLAELTGDEIASTAVDGCGAPVMAVTLAGLARAFGTMASAPAGTPEAEVADGIRTNPAYLGGTGRDVTALIEHTPGLIAKDGAESVYAVGLADGRGIALKVADGYPRAKPVILAAVLRRLGVESAALAQLENSPVLGHGEPVGAIVAVNL</sequence>
<gene>
    <name evidence="1" type="ORF">GCM10009867_26120</name>
</gene>
<reference evidence="1 2" key="1">
    <citation type="journal article" date="2019" name="Int. J. Syst. Evol. Microbiol.">
        <title>The Global Catalogue of Microorganisms (GCM) 10K type strain sequencing project: providing services to taxonomists for standard genome sequencing and annotation.</title>
        <authorList>
            <consortium name="The Broad Institute Genomics Platform"/>
            <consortium name="The Broad Institute Genome Sequencing Center for Infectious Disease"/>
            <person name="Wu L."/>
            <person name="Ma J."/>
        </authorList>
    </citation>
    <scope>NUCLEOTIDE SEQUENCE [LARGE SCALE GENOMIC DNA]</scope>
    <source>
        <strain evidence="1 2">JCM 16378</strain>
    </source>
</reference>
<evidence type="ECO:0000313" key="1">
    <source>
        <dbReference type="EMBL" id="GAA2737743.1"/>
    </source>
</evidence>
<name>A0ABN3URY1_9MICO</name>
<dbReference type="EMBL" id="BAAARN010000003">
    <property type="protein sequence ID" value="GAA2737743.1"/>
    <property type="molecule type" value="Genomic_DNA"/>
</dbReference>
<dbReference type="Pfam" id="PF06089">
    <property type="entry name" value="Asparaginase_II"/>
    <property type="match status" value="1"/>
</dbReference>
<comment type="caution">
    <text evidence="1">The sequence shown here is derived from an EMBL/GenBank/DDBJ whole genome shotgun (WGS) entry which is preliminary data.</text>
</comment>
<accession>A0ABN3URY1</accession>
<dbReference type="Proteomes" id="UP001501326">
    <property type="component" value="Unassembled WGS sequence"/>
</dbReference>
<dbReference type="PANTHER" id="PTHR42110:SF1">
    <property type="entry name" value="L-ASPARAGINASE, PUTATIVE (AFU_ORTHOLOGUE AFUA_3G11890)-RELATED"/>
    <property type="match status" value="1"/>
</dbReference>